<organism evidence="1 2">
    <name type="scientific">Amycolatopsis thermalba</name>
    <dbReference type="NCBI Taxonomy" id="944492"/>
    <lineage>
        <taxon>Bacteria</taxon>
        <taxon>Bacillati</taxon>
        <taxon>Actinomycetota</taxon>
        <taxon>Actinomycetes</taxon>
        <taxon>Pseudonocardiales</taxon>
        <taxon>Pseudonocardiaceae</taxon>
        <taxon>Amycolatopsis</taxon>
    </lineage>
</organism>
<evidence type="ECO:0000313" key="1">
    <source>
        <dbReference type="EMBL" id="UQS21864.1"/>
    </source>
</evidence>
<accession>A0ABY4NMW3</accession>
<reference evidence="1" key="1">
    <citation type="submission" date="2022-01" db="EMBL/GenBank/DDBJ databases">
        <title>PSI-footprinting approach for the identification of protein synthesis inhibitor producers.</title>
        <authorList>
            <person name="Handel F."/>
            <person name="Kulik A."/>
            <person name="Wex K.W."/>
            <person name="Berscheid A."/>
            <person name="Saur J.S."/>
            <person name="Winkler A."/>
            <person name="Wibberg D."/>
            <person name="Kalinowski J."/>
            <person name="Broetz-Oesterhelt H."/>
            <person name="Mast Y."/>
        </authorList>
    </citation>
    <scope>NUCLEOTIDE SEQUENCE</scope>
    <source>
        <strain evidence="1">KNN 49.3e</strain>
    </source>
</reference>
<sequence>MRAEDLDEMRSLRRARNVVAPAVAIAHRVRSEEVRSEEVRREEVRRELDAWRAVLPRLP</sequence>
<gene>
    <name evidence="1" type="ORF">L1857_03010</name>
</gene>
<evidence type="ECO:0000313" key="2">
    <source>
        <dbReference type="Proteomes" id="UP000830158"/>
    </source>
</evidence>
<dbReference type="RefSeq" id="WP_116109748.1">
    <property type="nucleotide sequence ID" value="NZ_CP091196.1"/>
</dbReference>
<protein>
    <submittedName>
        <fullName evidence="1">Uncharacterized protein</fullName>
    </submittedName>
</protein>
<name>A0ABY4NMW3_9PSEU</name>
<proteinExistence type="predicted"/>
<dbReference type="EMBL" id="CP091196">
    <property type="protein sequence ID" value="UQS21864.1"/>
    <property type="molecule type" value="Genomic_DNA"/>
</dbReference>
<dbReference type="Proteomes" id="UP000830158">
    <property type="component" value="Chromosome"/>
</dbReference>
<keyword evidence="2" id="KW-1185">Reference proteome</keyword>